<dbReference type="RefSeq" id="XP_013289747.1">
    <property type="nucleotide sequence ID" value="XM_013434293.1"/>
</dbReference>
<proteinExistence type="predicted"/>
<dbReference type="InterPro" id="IPR027417">
    <property type="entry name" value="P-loop_NTPase"/>
</dbReference>
<sequence length="732" mass="82514">MHEFALYGQVRKHDHRRMLQQLAGFSRMQPQDAKEIHLVFKARQPPGVDLVQSIGASHLASQQQQDMQRVKNMLNAGLYYVQLVGEVSSEKQPRLAGNGDVTMANGNGGQNPQESRMSWSFEFKDTPDAGKQAVSSRLISRTSMTDGDFVKFLDQFGYDYVSRYMVVGSRFYDHDTTIFLHKVLQLPQIAADEAISDRSFLSNIDQLPELDSSGGYALQASIDVVDGNNPELKERATRQLLAIKEALRQAVDLSPGDRLALDTRLPITSRLFIRSYTMKRSAPPQAGSVSPPLIRRKIESATTSKAVASFFKPASQKEPEKLVWRTVNHSLIIGQYNVPQKPPQPRTLPVKIAAFDLDDTLVTPNSGNKWARTAVSWKWWDPSVPGRLKSLHDDGYLLVILSNQSAISLKDNPKTLKKDMASLANFKNQASSILKQLDLPVSIYAATGQDRYRKPRVGMWEEMLEDHDLHADGAVDMAHSFYVGDAAGRDKTDKRRKDHATSDRDLAANIGIQFHTPEEFFLDETTEPYEHVFDPTKHLELAKPSCSAVNDAQASLISTPFTKNSPHELVIFCGSPGAGKSTFYWNVLQPLGYERVNQDILKTRDKCIKKAKELLQAGLSVAVDNTNADIETRAYWVKVAREFNVPIRCVRFTASTRLAEHNDAVRAMNPNTMNPENRTQLPGIAFRSFVQRFQEPKLEEGFEDIYKVDFEFKGTEEQKKLWARYWVSKFST</sequence>
<dbReference type="Gene3D" id="2.40.320.10">
    <property type="entry name" value="Hypothetical Protein Pfu-838710-001"/>
    <property type="match status" value="1"/>
</dbReference>
<dbReference type="SUPFAM" id="SSF56784">
    <property type="entry name" value="HAD-like"/>
    <property type="match status" value="1"/>
</dbReference>
<gene>
    <name evidence="2" type="ORF">Z517_01332</name>
</gene>
<dbReference type="GO" id="GO:0006357">
    <property type="term" value="P:regulation of transcription by RNA polymerase II"/>
    <property type="evidence" value="ECO:0007669"/>
    <property type="project" value="InterPro"/>
</dbReference>
<dbReference type="NCBIfam" id="TIGR01662">
    <property type="entry name" value="HAD-SF-IIIA"/>
    <property type="match status" value="1"/>
</dbReference>
<dbReference type="InterPro" id="IPR006551">
    <property type="entry name" value="Polynucleotide_phosphatase"/>
</dbReference>
<dbReference type="InterPro" id="IPR013954">
    <property type="entry name" value="PNK3P"/>
</dbReference>
<dbReference type="GO" id="GO:0016592">
    <property type="term" value="C:mediator complex"/>
    <property type="evidence" value="ECO:0007669"/>
    <property type="project" value="InterPro"/>
</dbReference>
<evidence type="ECO:0000256" key="1">
    <source>
        <dbReference type="SAM" id="MobiDB-lite"/>
    </source>
</evidence>
<reference evidence="2 3" key="1">
    <citation type="submission" date="2015-01" db="EMBL/GenBank/DDBJ databases">
        <title>The Genome Sequence of Fonsecaea pedrosoi CBS 271.37.</title>
        <authorList>
            <consortium name="The Broad Institute Genomics Platform"/>
            <person name="Cuomo C."/>
            <person name="de Hoog S."/>
            <person name="Gorbushina A."/>
            <person name="Stielow B."/>
            <person name="Teixiera M."/>
            <person name="Abouelleil A."/>
            <person name="Chapman S.B."/>
            <person name="Priest M."/>
            <person name="Young S.K."/>
            <person name="Wortman J."/>
            <person name="Nusbaum C."/>
            <person name="Birren B."/>
        </authorList>
    </citation>
    <scope>NUCLEOTIDE SEQUENCE [LARGE SCALE GENOMIC DNA]</scope>
    <source>
        <strain evidence="2 3">CBS 271.37</strain>
    </source>
</reference>
<dbReference type="Gene3D" id="3.40.50.300">
    <property type="entry name" value="P-loop containing nucleotide triphosphate hydrolases"/>
    <property type="match status" value="1"/>
</dbReference>
<feature type="region of interest" description="Disordered" evidence="1">
    <location>
        <begin position="94"/>
        <end position="114"/>
    </location>
</feature>
<dbReference type="GO" id="GO:0006281">
    <property type="term" value="P:DNA repair"/>
    <property type="evidence" value="ECO:0007669"/>
    <property type="project" value="TreeGrafter"/>
</dbReference>
<keyword evidence="2" id="KW-0808">Transferase</keyword>
<evidence type="ECO:0000313" key="3">
    <source>
        <dbReference type="Proteomes" id="UP000053029"/>
    </source>
</evidence>
<dbReference type="Pfam" id="PF08645">
    <property type="entry name" value="PNK3P"/>
    <property type="match status" value="1"/>
</dbReference>
<dbReference type="InterPro" id="IPR036412">
    <property type="entry name" value="HAD-like_sf"/>
</dbReference>
<dbReference type="GO" id="GO:0046404">
    <property type="term" value="F:ATP-dependent polydeoxyribonucleotide 5'-hydroxyl-kinase activity"/>
    <property type="evidence" value="ECO:0007669"/>
    <property type="project" value="TreeGrafter"/>
</dbReference>
<dbReference type="EMBL" id="KN846969">
    <property type="protein sequence ID" value="KIW85939.1"/>
    <property type="molecule type" value="Genomic_DNA"/>
</dbReference>
<dbReference type="Gene3D" id="3.40.50.1000">
    <property type="entry name" value="HAD superfamily/HAD-like"/>
    <property type="match status" value="1"/>
</dbReference>
<protein>
    <submittedName>
        <fullName evidence="2">Polynucleotide kinase 3'-phosphatase</fullName>
    </submittedName>
</protein>
<dbReference type="OrthoDB" id="19045at2759"/>
<accession>A0A0D2HNC7</accession>
<dbReference type="SUPFAM" id="SSF52540">
    <property type="entry name" value="P-loop containing nucleoside triphosphate hydrolases"/>
    <property type="match status" value="1"/>
</dbReference>
<dbReference type="InterPro" id="IPR019095">
    <property type="entry name" value="Mediator_Med18"/>
</dbReference>
<dbReference type="PANTHER" id="PTHR12083:SF9">
    <property type="entry name" value="BIFUNCTIONAL POLYNUCLEOTIDE PHOSPHATASE_KINASE"/>
    <property type="match status" value="1"/>
</dbReference>
<dbReference type="Proteomes" id="UP000053029">
    <property type="component" value="Unassembled WGS sequence"/>
</dbReference>
<dbReference type="Pfam" id="PF09637">
    <property type="entry name" value="Med18"/>
    <property type="match status" value="1"/>
</dbReference>
<dbReference type="GO" id="GO:0046403">
    <property type="term" value="F:polynucleotide 3'-phosphatase activity"/>
    <property type="evidence" value="ECO:0007669"/>
    <property type="project" value="TreeGrafter"/>
</dbReference>
<dbReference type="GO" id="GO:0003690">
    <property type="term" value="F:double-stranded DNA binding"/>
    <property type="evidence" value="ECO:0007669"/>
    <property type="project" value="TreeGrafter"/>
</dbReference>
<dbReference type="HOGENOM" id="CLU_394922_0_0_1"/>
<dbReference type="VEuPathDB" id="FungiDB:Z517_01332"/>
<dbReference type="InterPro" id="IPR006549">
    <property type="entry name" value="HAD-SF_hydro_IIIA"/>
</dbReference>
<dbReference type="PANTHER" id="PTHR12083">
    <property type="entry name" value="BIFUNCTIONAL POLYNUCLEOTIDE PHOSPHATASE/KINASE"/>
    <property type="match status" value="1"/>
</dbReference>
<organism evidence="2 3">
    <name type="scientific">Fonsecaea pedrosoi CBS 271.37</name>
    <dbReference type="NCBI Taxonomy" id="1442368"/>
    <lineage>
        <taxon>Eukaryota</taxon>
        <taxon>Fungi</taxon>
        <taxon>Dikarya</taxon>
        <taxon>Ascomycota</taxon>
        <taxon>Pezizomycotina</taxon>
        <taxon>Eurotiomycetes</taxon>
        <taxon>Chaetothyriomycetidae</taxon>
        <taxon>Chaetothyriales</taxon>
        <taxon>Herpotrichiellaceae</taxon>
        <taxon>Fonsecaea</taxon>
    </lineage>
</organism>
<dbReference type="NCBIfam" id="TIGR01664">
    <property type="entry name" value="DNA-3'-Pase"/>
    <property type="match status" value="1"/>
</dbReference>
<dbReference type="InterPro" id="IPR023214">
    <property type="entry name" value="HAD_sf"/>
</dbReference>
<dbReference type="FunFam" id="3.40.50.300:FF:002548">
    <property type="entry name" value="DNA kinase/phosphatase Pnk1"/>
    <property type="match status" value="1"/>
</dbReference>
<dbReference type="GO" id="GO:0003712">
    <property type="term" value="F:transcription coregulator activity"/>
    <property type="evidence" value="ECO:0007669"/>
    <property type="project" value="InterPro"/>
</dbReference>
<keyword evidence="3" id="KW-1185">Reference proteome</keyword>
<dbReference type="GeneID" id="25300822"/>
<dbReference type="STRING" id="1442368.A0A0D2HNC7"/>
<dbReference type="AlphaFoldDB" id="A0A0D2HNC7"/>
<dbReference type="Pfam" id="PF13671">
    <property type="entry name" value="AAA_33"/>
    <property type="match status" value="1"/>
</dbReference>
<evidence type="ECO:0000313" key="2">
    <source>
        <dbReference type="EMBL" id="KIW85939.1"/>
    </source>
</evidence>
<name>A0A0D2HNC7_9EURO</name>
<keyword evidence="2" id="KW-0418">Kinase</keyword>